<dbReference type="Proteomes" id="UP001074726">
    <property type="component" value="Unassembled WGS sequence"/>
</dbReference>
<protein>
    <submittedName>
        <fullName evidence="2">Nucleotidyltransferase family protein</fullName>
    </submittedName>
</protein>
<gene>
    <name evidence="2" type="ORF">NYO98_01975</name>
</gene>
<dbReference type="EMBL" id="JAPPUX010000001">
    <property type="protein sequence ID" value="MCY4725029.1"/>
    <property type="molecule type" value="Genomic_DNA"/>
</dbReference>
<sequence>MTVGLLLAAGEGSRFGGPKALARDDDGTSWLLRAVQALRPCEEIVVVLGAEARRASALLPMSVSRIRAEDWAEGMGASLRAGLEALARTDHDSVLVSLVDLPDVDAAVVSRVLDAVPGRRGDLARAAYEGVPGHPVLLGRDHWAGVVASATGDRGARDYLAAHDVVLVECGDLATGVDVDQR</sequence>
<proteinExistence type="predicted"/>
<dbReference type="PANTHER" id="PTHR43777">
    <property type="entry name" value="MOLYBDENUM COFACTOR CYTIDYLYLTRANSFERASE"/>
    <property type="match status" value="1"/>
</dbReference>
<dbReference type="CDD" id="cd04182">
    <property type="entry name" value="GT_2_like_f"/>
    <property type="match status" value="1"/>
</dbReference>
<dbReference type="PANTHER" id="PTHR43777:SF1">
    <property type="entry name" value="MOLYBDENUM COFACTOR CYTIDYLYLTRANSFERASE"/>
    <property type="match status" value="1"/>
</dbReference>
<dbReference type="RefSeq" id="WP_268109847.1">
    <property type="nucleotide sequence ID" value="NZ_JAPPUX010000001.1"/>
</dbReference>
<comment type="caution">
    <text evidence="2">The sequence shown here is derived from an EMBL/GenBank/DDBJ whole genome shotgun (WGS) entry which is preliminary data.</text>
</comment>
<organism evidence="2 3">
    <name type="scientific">Nocardioides pini</name>
    <dbReference type="NCBI Taxonomy" id="2975053"/>
    <lineage>
        <taxon>Bacteria</taxon>
        <taxon>Bacillati</taxon>
        <taxon>Actinomycetota</taxon>
        <taxon>Actinomycetes</taxon>
        <taxon>Propionibacteriales</taxon>
        <taxon>Nocardioidaceae</taxon>
        <taxon>Nocardioides</taxon>
    </lineage>
</organism>
<dbReference type="InterPro" id="IPR025877">
    <property type="entry name" value="MobA-like_NTP_Trfase"/>
</dbReference>
<dbReference type="Pfam" id="PF12804">
    <property type="entry name" value="NTP_transf_3"/>
    <property type="match status" value="1"/>
</dbReference>
<accession>A0ABT4C7V2</accession>
<dbReference type="SUPFAM" id="SSF53448">
    <property type="entry name" value="Nucleotide-diphospho-sugar transferases"/>
    <property type="match status" value="1"/>
</dbReference>
<evidence type="ECO:0000313" key="2">
    <source>
        <dbReference type="EMBL" id="MCY4725029.1"/>
    </source>
</evidence>
<reference evidence="2" key="1">
    <citation type="submission" date="2022-08" db="EMBL/GenBank/DDBJ databases">
        <title>Genome sequencing of Nocardioides sp. STR2.</title>
        <authorList>
            <person name="So Y."/>
        </authorList>
    </citation>
    <scope>NUCLEOTIDE SEQUENCE</scope>
    <source>
        <strain evidence="2">STR2</strain>
    </source>
</reference>
<keyword evidence="3" id="KW-1185">Reference proteome</keyword>
<dbReference type="Gene3D" id="3.90.550.10">
    <property type="entry name" value="Spore Coat Polysaccharide Biosynthesis Protein SpsA, Chain A"/>
    <property type="match status" value="1"/>
</dbReference>
<evidence type="ECO:0000259" key="1">
    <source>
        <dbReference type="Pfam" id="PF12804"/>
    </source>
</evidence>
<feature type="domain" description="MobA-like NTP transferase" evidence="1">
    <location>
        <begin position="4"/>
        <end position="164"/>
    </location>
</feature>
<evidence type="ECO:0000313" key="3">
    <source>
        <dbReference type="Proteomes" id="UP001074726"/>
    </source>
</evidence>
<dbReference type="InterPro" id="IPR029044">
    <property type="entry name" value="Nucleotide-diphossugar_trans"/>
</dbReference>
<name>A0ABT4C7V2_9ACTN</name>